<dbReference type="EMBL" id="KB707678">
    <property type="protein sequence ID" value="EMR91077.1"/>
    <property type="molecule type" value="Genomic_DNA"/>
</dbReference>
<protein>
    <submittedName>
        <fullName evidence="2">Uncharacterized protein</fullName>
    </submittedName>
</protein>
<organism evidence="2 3">
    <name type="scientific">Botryotinia fuckeliana (strain BcDW1)</name>
    <name type="common">Noble rot fungus</name>
    <name type="synonym">Botrytis cinerea</name>
    <dbReference type="NCBI Taxonomy" id="1290391"/>
    <lineage>
        <taxon>Eukaryota</taxon>
        <taxon>Fungi</taxon>
        <taxon>Dikarya</taxon>
        <taxon>Ascomycota</taxon>
        <taxon>Pezizomycotina</taxon>
        <taxon>Leotiomycetes</taxon>
        <taxon>Helotiales</taxon>
        <taxon>Sclerotiniaceae</taxon>
        <taxon>Botrytis</taxon>
    </lineage>
</organism>
<dbReference type="STRING" id="1290391.M7V496"/>
<feature type="region of interest" description="Disordered" evidence="1">
    <location>
        <begin position="222"/>
        <end position="255"/>
    </location>
</feature>
<feature type="region of interest" description="Disordered" evidence="1">
    <location>
        <begin position="1"/>
        <end position="31"/>
    </location>
</feature>
<feature type="region of interest" description="Disordered" evidence="1">
    <location>
        <begin position="68"/>
        <end position="102"/>
    </location>
</feature>
<name>M7V496_BOTF1</name>
<feature type="region of interest" description="Disordered" evidence="1">
    <location>
        <begin position="122"/>
        <end position="205"/>
    </location>
</feature>
<feature type="compositionally biased region" description="Basic residues" evidence="1">
    <location>
        <begin position="319"/>
        <end position="331"/>
    </location>
</feature>
<feature type="compositionally biased region" description="Polar residues" evidence="1">
    <location>
        <begin position="294"/>
        <end position="307"/>
    </location>
</feature>
<feature type="compositionally biased region" description="Low complexity" evidence="1">
    <location>
        <begin position="1"/>
        <end position="22"/>
    </location>
</feature>
<dbReference type="Proteomes" id="UP000012045">
    <property type="component" value="Unassembled WGS sequence"/>
</dbReference>
<feature type="compositionally biased region" description="Low complexity" evidence="1">
    <location>
        <begin position="89"/>
        <end position="101"/>
    </location>
</feature>
<evidence type="ECO:0000313" key="2">
    <source>
        <dbReference type="EMBL" id="EMR91077.1"/>
    </source>
</evidence>
<dbReference type="HOGENOM" id="CLU_745945_0_0_1"/>
<sequence>MQPWSKSRARPSSSRSSTCSGPPRTPLAMKSERYTGEFSDFDHFPPRKEHLKSQIIVKEIKHARPQKVIAGGAQRCNSTKGSIYHKSPRISSSFGSSSTHSLAEQFKTQDLESKMLEEEYHHLAAHDGQMAKHQSSATPLGSEARSHKSRPAATSQSPERTRRVEARPLPPTPPPHQLSEISVRSSARSYKPQTQTIPKPSERTRQLEPIILQRMPIPHQKSAIPTHSSVEPNRSRASVNPISSENNNQLETRCPPRVPIYPRSPENISHLEARPLTRIPIPYQISTRPHKPRTQTVPKPSENTNQLEARPSPPVLNTRPRRRERPLKLSKPRPPVPSSVSKSSFSIHHEIRSVLTSSDMGRRLRRNVAGG</sequence>
<reference evidence="3" key="1">
    <citation type="journal article" date="2013" name="Genome Announc.">
        <title>Draft genome sequence of Botrytis cinerea BcDW1, inoculum for noble rot of grape berries.</title>
        <authorList>
            <person name="Blanco-Ulate B."/>
            <person name="Allen G."/>
            <person name="Powell A.L."/>
            <person name="Cantu D."/>
        </authorList>
    </citation>
    <scope>NUCLEOTIDE SEQUENCE [LARGE SCALE GENOMIC DNA]</scope>
    <source>
        <strain evidence="3">BcDW1</strain>
    </source>
</reference>
<proteinExistence type="predicted"/>
<evidence type="ECO:0000256" key="1">
    <source>
        <dbReference type="SAM" id="MobiDB-lite"/>
    </source>
</evidence>
<accession>M7V496</accession>
<evidence type="ECO:0000313" key="3">
    <source>
        <dbReference type="Proteomes" id="UP000012045"/>
    </source>
</evidence>
<feature type="compositionally biased region" description="Polar residues" evidence="1">
    <location>
        <begin position="179"/>
        <end position="198"/>
    </location>
</feature>
<gene>
    <name evidence="2" type="ORF">BcDW1_180</name>
</gene>
<dbReference type="AlphaFoldDB" id="M7V496"/>
<feature type="region of interest" description="Disordered" evidence="1">
    <location>
        <begin position="279"/>
        <end position="344"/>
    </location>
</feature>
<feature type="compositionally biased region" description="Polar residues" evidence="1">
    <location>
        <begin position="223"/>
        <end position="251"/>
    </location>
</feature>